<keyword evidence="2" id="KW-0472">Membrane</keyword>
<keyword evidence="2" id="KW-1133">Transmembrane helix</keyword>
<dbReference type="RefSeq" id="WP_149232184.1">
    <property type="nucleotide sequence ID" value="NZ_JALJXJ010000007.1"/>
</dbReference>
<evidence type="ECO:0000256" key="1">
    <source>
        <dbReference type="SAM" id="MobiDB-lite"/>
    </source>
</evidence>
<organism evidence="3 4">
    <name type="scientific">Azospirillum lipoferum</name>
    <dbReference type="NCBI Taxonomy" id="193"/>
    <lineage>
        <taxon>Bacteria</taxon>
        <taxon>Pseudomonadati</taxon>
        <taxon>Pseudomonadota</taxon>
        <taxon>Alphaproteobacteria</taxon>
        <taxon>Rhodospirillales</taxon>
        <taxon>Azospirillaceae</taxon>
        <taxon>Azospirillum</taxon>
    </lineage>
</organism>
<dbReference type="Proteomes" id="UP000324927">
    <property type="component" value="Unassembled WGS sequence"/>
</dbReference>
<name>A0A5A9GLL1_AZOLI</name>
<accession>A0A5A9GLL1</accession>
<evidence type="ECO:0000256" key="2">
    <source>
        <dbReference type="SAM" id="Phobius"/>
    </source>
</evidence>
<keyword evidence="4" id="KW-1185">Reference proteome</keyword>
<dbReference type="EMBL" id="VTTN01000006">
    <property type="protein sequence ID" value="KAA0595243.1"/>
    <property type="molecule type" value="Genomic_DNA"/>
</dbReference>
<dbReference type="OrthoDB" id="6286374at2"/>
<reference evidence="3 4" key="1">
    <citation type="submission" date="2019-08" db="EMBL/GenBank/DDBJ databases">
        <authorList>
            <person name="Grouzdev D."/>
            <person name="Tikhonova E."/>
            <person name="Kravchenko I."/>
        </authorList>
    </citation>
    <scope>NUCLEOTIDE SEQUENCE [LARGE SCALE GENOMIC DNA]</scope>
    <source>
        <strain evidence="3 4">59b</strain>
    </source>
</reference>
<feature type="transmembrane region" description="Helical" evidence="2">
    <location>
        <begin position="134"/>
        <end position="155"/>
    </location>
</feature>
<comment type="caution">
    <text evidence="3">The sequence shown here is derived from an EMBL/GenBank/DDBJ whole genome shotgun (WGS) entry which is preliminary data.</text>
</comment>
<sequence>MLVFLLTSLACSVLQEILANVTSWRGRNLRAGIQGLLNDPHMTGLARMFYQHPLIVGLSGGRLPSYLSGSTFAKVVADLAAQQGVGRGGASAGPLDVVMRIAGNDPDKFRAELEAWYNEAMDRVGGWYKRNVQLVLFMFGFVLAAGLNINTLAIAHTFWTQPLVRELAVTRAEEIIAEAKKAQAGDAGSNTGMANPEPPGVIPSLQKQLNDLQVPVGWGSGLPQSTMKWLEALAGWLITACATALGSQFWFNLLGRALQLRAAGPKPGEPASEAAPDGVATPGAEPAMQPARAQA</sequence>
<evidence type="ECO:0000313" key="4">
    <source>
        <dbReference type="Proteomes" id="UP000324927"/>
    </source>
</evidence>
<protein>
    <submittedName>
        <fullName evidence="3">Uncharacterized protein</fullName>
    </submittedName>
</protein>
<feature type="transmembrane region" description="Helical" evidence="2">
    <location>
        <begin position="233"/>
        <end position="251"/>
    </location>
</feature>
<feature type="region of interest" description="Disordered" evidence="1">
    <location>
        <begin position="263"/>
        <end position="295"/>
    </location>
</feature>
<keyword evidence="2" id="KW-0812">Transmembrane</keyword>
<evidence type="ECO:0000313" key="3">
    <source>
        <dbReference type="EMBL" id="KAA0595243.1"/>
    </source>
</evidence>
<gene>
    <name evidence="3" type="ORF">FZ942_16515</name>
</gene>
<dbReference type="AlphaFoldDB" id="A0A5A9GLL1"/>
<proteinExistence type="predicted"/>